<sequence length="106" mass="11350">MTTHIAQQISKAFQATPAWTQDTPGDAASGTAAAAWSPVTAELARLAPATAPRADRLAAYTQLVAELRRARDQVTTSKKLGPAERIAFGNWVQLLLNTYETLLANT</sequence>
<proteinExistence type="predicted"/>
<keyword evidence="2" id="KW-1185">Reference proteome</keyword>
<dbReference type="Proteomes" id="UP001180825">
    <property type="component" value="Unassembled WGS sequence"/>
</dbReference>
<gene>
    <name evidence="1" type="ORF">J2X21_001123</name>
</gene>
<comment type="caution">
    <text evidence="1">The sequence shown here is derived from an EMBL/GenBank/DDBJ whole genome shotgun (WGS) entry which is preliminary data.</text>
</comment>
<protein>
    <submittedName>
        <fullName evidence="1">Uncharacterized protein</fullName>
    </submittedName>
</protein>
<dbReference type="EMBL" id="JAVDXV010000002">
    <property type="protein sequence ID" value="MDR7331997.1"/>
    <property type="molecule type" value="Genomic_DNA"/>
</dbReference>
<evidence type="ECO:0000313" key="2">
    <source>
        <dbReference type="Proteomes" id="UP001180825"/>
    </source>
</evidence>
<dbReference type="RefSeq" id="WP_310325943.1">
    <property type="nucleotide sequence ID" value="NZ_JAVDXV010000002.1"/>
</dbReference>
<name>A0ABU2A476_9BURK</name>
<organism evidence="1 2">
    <name type="scientific">Roseateles asaccharophilus</name>
    <dbReference type="NCBI Taxonomy" id="582607"/>
    <lineage>
        <taxon>Bacteria</taxon>
        <taxon>Pseudomonadati</taxon>
        <taxon>Pseudomonadota</taxon>
        <taxon>Betaproteobacteria</taxon>
        <taxon>Burkholderiales</taxon>
        <taxon>Sphaerotilaceae</taxon>
        <taxon>Roseateles</taxon>
    </lineage>
</organism>
<accession>A0ABU2A476</accession>
<evidence type="ECO:0000313" key="1">
    <source>
        <dbReference type="EMBL" id="MDR7331997.1"/>
    </source>
</evidence>
<reference evidence="1 2" key="1">
    <citation type="submission" date="2023-07" db="EMBL/GenBank/DDBJ databases">
        <title>Sorghum-associated microbial communities from plants grown in Nebraska, USA.</title>
        <authorList>
            <person name="Schachtman D."/>
        </authorList>
    </citation>
    <scope>NUCLEOTIDE SEQUENCE [LARGE SCALE GENOMIC DNA]</scope>
    <source>
        <strain evidence="1 2">BE316</strain>
    </source>
</reference>